<evidence type="ECO:0000313" key="2">
    <source>
        <dbReference type="EMBL" id="ABO22829.1"/>
    </source>
</evidence>
<dbReference type="KEGG" id="slo:Shew_0958"/>
<reference evidence="2 3" key="1">
    <citation type="submission" date="2007-03" db="EMBL/GenBank/DDBJ databases">
        <title>Complete sequence of Shewanella loihica PV-4.</title>
        <authorList>
            <consortium name="US DOE Joint Genome Institute"/>
            <person name="Copeland A."/>
            <person name="Lucas S."/>
            <person name="Lapidus A."/>
            <person name="Barry K."/>
            <person name="Detter J.C."/>
            <person name="Glavina del Rio T."/>
            <person name="Hammon N."/>
            <person name="Israni S."/>
            <person name="Dalin E."/>
            <person name="Tice H."/>
            <person name="Pitluck S."/>
            <person name="Chain P."/>
            <person name="Malfatti S."/>
            <person name="Shin M."/>
            <person name="Vergez L."/>
            <person name="Schmutz J."/>
            <person name="Larimer F."/>
            <person name="Land M."/>
            <person name="Hauser L."/>
            <person name="Kyrpides N."/>
            <person name="Mikhailova N."/>
            <person name="Romine M.F."/>
            <person name="Serres G."/>
            <person name="Fredrickson J."/>
            <person name="Tiedje J."/>
            <person name="Richardson P."/>
        </authorList>
    </citation>
    <scope>NUCLEOTIDE SEQUENCE [LARGE SCALE GENOMIC DNA]</scope>
    <source>
        <strain evidence="3">ATCC BAA-1088 / PV-4</strain>
    </source>
</reference>
<protein>
    <submittedName>
        <fullName evidence="2">Uncharacterized protein</fullName>
    </submittedName>
</protein>
<feature type="chain" id="PRO_5002657556" evidence="1">
    <location>
        <begin position="27"/>
        <end position="485"/>
    </location>
</feature>
<feature type="signal peptide" evidence="1">
    <location>
        <begin position="1"/>
        <end position="26"/>
    </location>
</feature>
<name>A3QBI1_SHELP</name>
<keyword evidence="1" id="KW-0732">Signal</keyword>
<accession>A3QBI1</accession>
<dbReference type="eggNOG" id="ENOG5032WZ4">
    <property type="taxonomic scope" value="Bacteria"/>
</dbReference>
<evidence type="ECO:0000256" key="1">
    <source>
        <dbReference type="SAM" id="SignalP"/>
    </source>
</evidence>
<dbReference type="EMBL" id="CP000606">
    <property type="protein sequence ID" value="ABO22829.1"/>
    <property type="molecule type" value="Genomic_DNA"/>
</dbReference>
<proteinExistence type="predicted"/>
<dbReference type="HOGENOM" id="CLU_558831_0_0_6"/>
<dbReference type="Proteomes" id="UP000001558">
    <property type="component" value="Chromosome"/>
</dbReference>
<keyword evidence="3" id="KW-1185">Reference proteome</keyword>
<evidence type="ECO:0000313" key="3">
    <source>
        <dbReference type="Proteomes" id="UP000001558"/>
    </source>
</evidence>
<gene>
    <name evidence="2" type="ordered locus">Shew_0958</name>
</gene>
<organism evidence="2 3">
    <name type="scientific">Shewanella loihica (strain ATCC BAA-1088 / PV-4)</name>
    <dbReference type="NCBI Taxonomy" id="323850"/>
    <lineage>
        <taxon>Bacteria</taxon>
        <taxon>Pseudomonadati</taxon>
        <taxon>Pseudomonadota</taxon>
        <taxon>Gammaproteobacteria</taxon>
        <taxon>Alteromonadales</taxon>
        <taxon>Shewanellaceae</taxon>
        <taxon>Shewanella</taxon>
    </lineage>
</organism>
<dbReference type="AlphaFoldDB" id="A3QBI1"/>
<dbReference type="STRING" id="323850.Shew_0958"/>
<sequence length="485" mass="53897" precursor="true">MGATLRTISSYTLLLGYLCLTANASASDNDGNKSARILDKQPNCIETTLAPISLTLTSKKYPAETKPLESEAFKSALNQLTQQATGRGAEVIVLTQVSNHIVSKMKEKKLSQRSSQEMVKVTQLKTHLEAQLYRLCEHDKSLSQTAAAYDSKGYEIRQSRFEYTFEAPTPQSVAKLAAAKSLPPALVSLDNGVYGAKLGISPEALYDLLGPASIELPLSDQDFAWGYGRQLWFVFTKERLVAISTEFSPLNNTGQNLIDYRDGFDGAPWLINGEIAYRTPISQVIRTLSANQAQRQGDHLNLSDGKQRLILNFDTYLQSGEATSESQLTGFSLYQDKAKLTLRGKQPNKEALQPLLKQLTPSFVGERPSLQQLQKAYPSIARLAISSDGEWWLLGNHLQLKFDGDTLHRVRLASGIYPNADDADLAVLCDKMAVPSQKDKLLAQFEQANDEFDSVDIYEKNFSLVAKYDSYDDDATLYELEITYF</sequence>